<accession>A0ABS7K138</accession>
<keyword evidence="3 6" id="KW-0808">Transferase</keyword>
<dbReference type="PROSITE" id="PS50968">
    <property type="entry name" value="BIOTINYL_LIPOYL"/>
    <property type="match status" value="1"/>
</dbReference>
<dbReference type="EMBL" id="JACWFH010000007">
    <property type="protein sequence ID" value="MBY0095880.1"/>
    <property type="molecule type" value="Genomic_DNA"/>
</dbReference>
<dbReference type="SUPFAM" id="SSF52777">
    <property type="entry name" value="CoA-dependent acyltransferases"/>
    <property type="match status" value="1"/>
</dbReference>
<feature type="region of interest" description="Disordered" evidence="7">
    <location>
        <begin position="82"/>
        <end position="155"/>
    </location>
</feature>
<evidence type="ECO:0000259" key="9">
    <source>
        <dbReference type="PROSITE" id="PS51826"/>
    </source>
</evidence>
<feature type="compositionally biased region" description="Polar residues" evidence="7">
    <location>
        <begin position="97"/>
        <end position="126"/>
    </location>
</feature>
<dbReference type="PANTHER" id="PTHR43178:SF5">
    <property type="entry name" value="LIPOAMIDE ACYLTRANSFERASE COMPONENT OF BRANCHED-CHAIN ALPHA-KETO ACID DEHYDROGENASE COMPLEX, MITOCHONDRIAL"/>
    <property type="match status" value="1"/>
</dbReference>
<dbReference type="InterPro" id="IPR036625">
    <property type="entry name" value="E3-bd_dom_sf"/>
</dbReference>
<gene>
    <name evidence="10" type="ORF">H0185_03555</name>
</gene>
<dbReference type="PROSITE" id="PS00189">
    <property type="entry name" value="LIPOYL"/>
    <property type="match status" value="1"/>
</dbReference>
<dbReference type="Pfam" id="PF00198">
    <property type="entry name" value="2-oxoacid_dh"/>
    <property type="match status" value="1"/>
</dbReference>
<dbReference type="InterPro" id="IPR011053">
    <property type="entry name" value="Single_hybrid_motif"/>
</dbReference>
<evidence type="ECO:0000313" key="10">
    <source>
        <dbReference type="EMBL" id="MBY0095880.1"/>
    </source>
</evidence>
<evidence type="ECO:0000313" key="11">
    <source>
        <dbReference type="Proteomes" id="UP000769780"/>
    </source>
</evidence>
<organism evidence="10 11">
    <name type="scientific">Mesobacillus maritimus</name>
    <dbReference type="NCBI Taxonomy" id="1643336"/>
    <lineage>
        <taxon>Bacteria</taxon>
        <taxon>Bacillati</taxon>
        <taxon>Bacillota</taxon>
        <taxon>Bacilli</taxon>
        <taxon>Bacillales</taxon>
        <taxon>Bacillaceae</taxon>
        <taxon>Mesobacillus</taxon>
    </lineage>
</organism>
<comment type="cofactor">
    <cofactor evidence="1 6">
        <name>(R)-lipoate</name>
        <dbReference type="ChEBI" id="CHEBI:83088"/>
    </cofactor>
</comment>
<dbReference type="Pfam" id="PF02817">
    <property type="entry name" value="E3_binding"/>
    <property type="match status" value="1"/>
</dbReference>
<dbReference type="InterPro" id="IPR050743">
    <property type="entry name" value="2-oxoacid_DH_E2_comp"/>
</dbReference>
<dbReference type="SUPFAM" id="SSF47005">
    <property type="entry name" value="Peripheral subunit-binding domain of 2-oxo acid dehydrogenase complex"/>
    <property type="match status" value="1"/>
</dbReference>
<dbReference type="EC" id="2.3.1.-" evidence="6"/>
<comment type="caution">
    <text evidence="10">The sequence shown here is derived from an EMBL/GenBank/DDBJ whole genome shotgun (WGS) entry which is preliminary data.</text>
</comment>
<proteinExistence type="inferred from homology"/>
<dbReference type="InterPro" id="IPR004167">
    <property type="entry name" value="PSBD"/>
</dbReference>
<dbReference type="InterPro" id="IPR023213">
    <property type="entry name" value="CAT-like_dom_sf"/>
</dbReference>
<keyword evidence="4 6" id="KW-0450">Lipoyl</keyword>
<evidence type="ECO:0000256" key="5">
    <source>
        <dbReference type="ARBA" id="ARBA00023315"/>
    </source>
</evidence>
<evidence type="ECO:0000256" key="7">
    <source>
        <dbReference type="SAM" id="MobiDB-lite"/>
    </source>
</evidence>
<dbReference type="Gene3D" id="4.10.320.10">
    <property type="entry name" value="E3-binding domain"/>
    <property type="match status" value="1"/>
</dbReference>
<comment type="similarity">
    <text evidence="2 6">Belongs to the 2-oxoacid dehydrogenase family.</text>
</comment>
<keyword evidence="5 6" id="KW-0012">Acyltransferase</keyword>
<evidence type="ECO:0000256" key="1">
    <source>
        <dbReference type="ARBA" id="ARBA00001938"/>
    </source>
</evidence>
<dbReference type="Gene3D" id="3.30.559.10">
    <property type="entry name" value="Chloramphenicol acetyltransferase-like domain"/>
    <property type="match status" value="1"/>
</dbReference>
<feature type="domain" description="Peripheral subunit-binding (PSBD)" evidence="9">
    <location>
        <begin position="157"/>
        <end position="194"/>
    </location>
</feature>
<reference evidence="10 11" key="1">
    <citation type="submission" date="2020-07" db="EMBL/GenBank/DDBJ databases">
        <title>Fungal Genomes of the International Space Station.</title>
        <authorList>
            <person name="Seuylemezian A."/>
            <person name="Singh N.K."/>
            <person name="Wood J."/>
            <person name="Venkateswaran K."/>
        </authorList>
    </citation>
    <scope>NUCLEOTIDE SEQUENCE [LARGE SCALE GENOMIC DNA]</scope>
    <source>
        <strain evidence="10 11">PL-B2</strain>
    </source>
</reference>
<dbReference type="Pfam" id="PF00364">
    <property type="entry name" value="Biotin_lipoyl"/>
    <property type="match status" value="1"/>
</dbReference>
<name>A0ABS7K138_9BACI</name>
<dbReference type="InterPro" id="IPR000089">
    <property type="entry name" value="Biotin_lipoyl"/>
</dbReference>
<evidence type="ECO:0000256" key="3">
    <source>
        <dbReference type="ARBA" id="ARBA00022679"/>
    </source>
</evidence>
<dbReference type="Gene3D" id="2.40.50.100">
    <property type="match status" value="1"/>
</dbReference>
<dbReference type="PROSITE" id="PS51826">
    <property type="entry name" value="PSBD"/>
    <property type="match status" value="1"/>
</dbReference>
<dbReference type="InterPro" id="IPR001078">
    <property type="entry name" value="2-oxoacid_DH_actylTfrase"/>
</dbReference>
<evidence type="ECO:0000256" key="6">
    <source>
        <dbReference type="RuleBase" id="RU003423"/>
    </source>
</evidence>
<dbReference type="InterPro" id="IPR003016">
    <property type="entry name" value="2-oxoA_DH_lipoyl-BS"/>
</dbReference>
<protein>
    <recommendedName>
        <fullName evidence="6">Dihydrolipoamide acetyltransferase component of pyruvate dehydrogenase complex</fullName>
        <ecNumber evidence="6">2.3.1.-</ecNumber>
    </recommendedName>
</protein>
<evidence type="ECO:0000256" key="4">
    <source>
        <dbReference type="ARBA" id="ARBA00022823"/>
    </source>
</evidence>
<dbReference type="SUPFAM" id="SSF51230">
    <property type="entry name" value="Single hybrid motif"/>
    <property type="match status" value="1"/>
</dbReference>
<keyword evidence="11" id="KW-1185">Reference proteome</keyword>
<evidence type="ECO:0000259" key="8">
    <source>
        <dbReference type="PROSITE" id="PS50968"/>
    </source>
</evidence>
<dbReference type="RefSeq" id="WP_221871262.1">
    <property type="nucleotide sequence ID" value="NZ_JACWFH010000007.1"/>
</dbReference>
<sequence>MAFEFKLPDIGEGLHEAEIVTWFVKVGDYVKENDNVVEVQTDKAVVEISSPVTGTIHSLGAEVGEVVKVGNTLITVLEESKMQNDPLSRQQHHESSPHTLQQARSLQTTTTRENQGPSHTITQTAPIEQDKGIQSKQQSISIQSTTSSDRPLKKRVIAAPSVRKLARELGIDITEVPPTGKAGKVTDEDVRNFYQQSQDEAAVALAPEVEIIEQEKPKQTLSVRELKQEDEIQGERRESILGIRRVIYDNMKKSTTTAIHCTGMDEVVITKLVEVRKQLLPYAESMGVKLTYLPFFVKALAKALKHHPIFNACVDDEKMEIIYKKDIHIGIATATNEGLIVPVIKHADRKTVLEIANEIQDLSSRARERKLKPSELTGSTFTISNTGASGGWFATPIINYPEVAILGVHSIKKRPIVVDDEIVIGHVMGTSLTFDHRVIDGDPANRFMACVHAYIENPERLILESY</sequence>
<dbReference type="CDD" id="cd06849">
    <property type="entry name" value="lipoyl_domain"/>
    <property type="match status" value="1"/>
</dbReference>
<evidence type="ECO:0000256" key="2">
    <source>
        <dbReference type="ARBA" id="ARBA00007317"/>
    </source>
</evidence>
<feature type="compositionally biased region" description="Low complexity" evidence="7">
    <location>
        <begin position="134"/>
        <end position="148"/>
    </location>
</feature>
<dbReference type="PANTHER" id="PTHR43178">
    <property type="entry name" value="DIHYDROLIPOAMIDE ACETYLTRANSFERASE COMPONENT OF PYRUVATE DEHYDROGENASE COMPLEX"/>
    <property type="match status" value="1"/>
</dbReference>
<dbReference type="Proteomes" id="UP000769780">
    <property type="component" value="Unassembled WGS sequence"/>
</dbReference>
<feature type="domain" description="Lipoyl-binding" evidence="8">
    <location>
        <begin position="2"/>
        <end position="78"/>
    </location>
</feature>